<name>A0AAN6UIY6_9PEZI</name>
<keyword evidence="3" id="KW-1185">Reference proteome</keyword>
<feature type="region of interest" description="Disordered" evidence="1">
    <location>
        <begin position="278"/>
        <end position="305"/>
    </location>
</feature>
<evidence type="ECO:0000313" key="2">
    <source>
        <dbReference type="EMBL" id="KAK4133887.1"/>
    </source>
</evidence>
<evidence type="ECO:0000256" key="1">
    <source>
        <dbReference type="SAM" id="MobiDB-lite"/>
    </source>
</evidence>
<reference evidence="2" key="2">
    <citation type="submission" date="2023-05" db="EMBL/GenBank/DDBJ databases">
        <authorList>
            <consortium name="Lawrence Berkeley National Laboratory"/>
            <person name="Steindorff A."/>
            <person name="Hensen N."/>
            <person name="Bonometti L."/>
            <person name="Westerberg I."/>
            <person name="Brannstrom I.O."/>
            <person name="Guillou S."/>
            <person name="Cros-Aarteil S."/>
            <person name="Calhoun S."/>
            <person name="Haridas S."/>
            <person name="Kuo A."/>
            <person name="Mondo S."/>
            <person name="Pangilinan J."/>
            <person name="Riley R."/>
            <person name="Labutti K."/>
            <person name="Andreopoulos B."/>
            <person name="Lipzen A."/>
            <person name="Chen C."/>
            <person name="Yanf M."/>
            <person name="Daum C."/>
            <person name="Ng V."/>
            <person name="Clum A."/>
            <person name="Ohm R."/>
            <person name="Martin F."/>
            <person name="Silar P."/>
            <person name="Natvig D."/>
            <person name="Lalanne C."/>
            <person name="Gautier V."/>
            <person name="Ament-Velasquez S.L."/>
            <person name="Kruys A."/>
            <person name="Hutchinson M.I."/>
            <person name="Powell A.J."/>
            <person name="Barry K."/>
            <person name="Miller A.N."/>
            <person name="Grigoriev I.V."/>
            <person name="Debuchy R."/>
            <person name="Gladieux P."/>
            <person name="Thoren M.H."/>
            <person name="Johannesson H."/>
        </authorList>
    </citation>
    <scope>NUCLEOTIDE SEQUENCE</scope>
    <source>
        <strain evidence="2">CBS 123565</strain>
    </source>
</reference>
<dbReference type="Proteomes" id="UP001304895">
    <property type="component" value="Unassembled WGS sequence"/>
</dbReference>
<comment type="caution">
    <text evidence="2">The sequence shown here is derived from an EMBL/GenBank/DDBJ whole genome shotgun (WGS) entry which is preliminary data.</text>
</comment>
<sequence>MTMRGVHAARNAAAVGVGSRVLAEIDDTNLDEVLASFRTSFATATDDANDGDTGVRPRTTARLREFPIGPLDDLVRRYARTTPLAVSGRYQELLYVLVSTLIVSPHDKAVSVIDFDGRFDPLRLLATSPIGEGAATDAQSPPAVQPADLDHVHILRPARGSTAGIPDCATSMEEYMLYGPHQSRGREWWGTVVIGGGLSSGGNVSAAVSAHVAVTAGWKGWLRVDRADVPGFGDMSVEEALADRDKRQASVEDAGWGATSPWGGFVICRPRQNRELEHRQLGRRPVPPVPAVDFDPPGWDRPAGF</sequence>
<protein>
    <submittedName>
        <fullName evidence="2">Uncharacterized protein</fullName>
    </submittedName>
</protein>
<accession>A0AAN6UIY6</accession>
<evidence type="ECO:0000313" key="3">
    <source>
        <dbReference type="Proteomes" id="UP001304895"/>
    </source>
</evidence>
<dbReference type="AlphaFoldDB" id="A0AAN6UIY6"/>
<reference evidence="2" key="1">
    <citation type="journal article" date="2023" name="Mol. Phylogenet. Evol.">
        <title>Genome-scale phylogeny and comparative genomics of the fungal order Sordariales.</title>
        <authorList>
            <person name="Hensen N."/>
            <person name="Bonometti L."/>
            <person name="Westerberg I."/>
            <person name="Brannstrom I.O."/>
            <person name="Guillou S."/>
            <person name="Cros-Aarteil S."/>
            <person name="Calhoun S."/>
            <person name="Haridas S."/>
            <person name="Kuo A."/>
            <person name="Mondo S."/>
            <person name="Pangilinan J."/>
            <person name="Riley R."/>
            <person name="LaButti K."/>
            <person name="Andreopoulos B."/>
            <person name="Lipzen A."/>
            <person name="Chen C."/>
            <person name="Yan M."/>
            <person name="Daum C."/>
            <person name="Ng V."/>
            <person name="Clum A."/>
            <person name="Steindorff A."/>
            <person name="Ohm R.A."/>
            <person name="Martin F."/>
            <person name="Silar P."/>
            <person name="Natvig D.O."/>
            <person name="Lalanne C."/>
            <person name="Gautier V."/>
            <person name="Ament-Velasquez S.L."/>
            <person name="Kruys A."/>
            <person name="Hutchinson M.I."/>
            <person name="Powell A.J."/>
            <person name="Barry K."/>
            <person name="Miller A.N."/>
            <person name="Grigoriev I.V."/>
            <person name="Debuchy R."/>
            <person name="Gladieux P."/>
            <person name="Hiltunen Thoren M."/>
            <person name="Johannesson H."/>
        </authorList>
    </citation>
    <scope>NUCLEOTIDE SEQUENCE</scope>
    <source>
        <strain evidence="2">CBS 123565</strain>
    </source>
</reference>
<gene>
    <name evidence="2" type="ORF">BT67DRAFT_34171</name>
</gene>
<proteinExistence type="predicted"/>
<dbReference type="EMBL" id="MU853410">
    <property type="protein sequence ID" value="KAK4133887.1"/>
    <property type="molecule type" value="Genomic_DNA"/>
</dbReference>
<organism evidence="2 3">
    <name type="scientific">Trichocladium antarcticum</name>
    <dbReference type="NCBI Taxonomy" id="1450529"/>
    <lineage>
        <taxon>Eukaryota</taxon>
        <taxon>Fungi</taxon>
        <taxon>Dikarya</taxon>
        <taxon>Ascomycota</taxon>
        <taxon>Pezizomycotina</taxon>
        <taxon>Sordariomycetes</taxon>
        <taxon>Sordariomycetidae</taxon>
        <taxon>Sordariales</taxon>
        <taxon>Chaetomiaceae</taxon>
        <taxon>Trichocladium</taxon>
    </lineage>
</organism>